<dbReference type="OrthoDB" id="8700053at2"/>
<gene>
    <name evidence="4" type="ORF">SAMN05216552_10558</name>
</gene>
<dbReference type="EMBL" id="FPBO01000055">
    <property type="protein sequence ID" value="SFV16737.1"/>
    <property type="molecule type" value="Genomic_DNA"/>
</dbReference>
<protein>
    <submittedName>
        <fullName evidence="4">Conjugal transfer pilus assembly protein TraK</fullName>
    </submittedName>
</protein>
<dbReference type="InterPro" id="IPR010563">
    <property type="entry name" value="TraK_N"/>
</dbReference>
<dbReference type="STRING" id="1035707.SAMN05216552_10558"/>
<keyword evidence="1" id="KW-0732">Signal</keyword>
<evidence type="ECO:0000259" key="2">
    <source>
        <dbReference type="Pfam" id="PF06586"/>
    </source>
</evidence>
<organism evidence="4 5">
    <name type="scientific">Pseudoduganella namucuonensis</name>
    <dbReference type="NCBI Taxonomy" id="1035707"/>
    <lineage>
        <taxon>Bacteria</taxon>
        <taxon>Pseudomonadati</taxon>
        <taxon>Pseudomonadota</taxon>
        <taxon>Betaproteobacteria</taxon>
        <taxon>Burkholderiales</taxon>
        <taxon>Oxalobacteraceae</taxon>
        <taxon>Telluria group</taxon>
        <taxon>Pseudoduganella</taxon>
    </lineage>
</organism>
<proteinExistence type="predicted"/>
<name>A0A1I7M4D4_9BURK</name>
<dbReference type="InterPro" id="IPR055397">
    <property type="entry name" value="TraK_C"/>
</dbReference>
<evidence type="ECO:0000313" key="5">
    <source>
        <dbReference type="Proteomes" id="UP000199391"/>
    </source>
</evidence>
<evidence type="ECO:0000259" key="3">
    <source>
        <dbReference type="Pfam" id="PF23536"/>
    </source>
</evidence>
<feature type="chain" id="PRO_5011573507" evidence="1">
    <location>
        <begin position="20"/>
        <end position="266"/>
    </location>
</feature>
<keyword evidence="5" id="KW-1185">Reference proteome</keyword>
<dbReference type="Pfam" id="PF23536">
    <property type="entry name" value="TraK_C"/>
    <property type="match status" value="1"/>
</dbReference>
<sequence length="266" mass="28461">MSRYVILPLALACCASAHAGQPRDVRDGDTMEAAIAIDAPTRVRLEGQRIINVVGNIHSSSNCDGPQSGAATPQAAAQLAAPAVNARGDVILNCDLDKGEIYVRPAGTNPSKPINLFVSSPRATYTLLLRPAQMSADTLILRDRRLDASDAVAPSAKPQPATHVRALKALLVSMAGAPKAGAVEVEQVDRPVALWQESDFRLVRRHEAQALLGETYRLRNTGPSAMVLAEQEFDHDGVLAVAIEQHNLRPGEATLVHVIRGREDAR</sequence>
<accession>A0A1I7M4D4</accession>
<dbReference type="RefSeq" id="WP_093561006.1">
    <property type="nucleotide sequence ID" value="NZ_FPBO01000055.1"/>
</dbReference>
<reference evidence="5" key="1">
    <citation type="submission" date="2016-10" db="EMBL/GenBank/DDBJ databases">
        <authorList>
            <person name="Varghese N."/>
            <person name="Submissions S."/>
        </authorList>
    </citation>
    <scope>NUCLEOTIDE SEQUENCE [LARGE SCALE GENOMIC DNA]</scope>
    <source>
        <strain evidence="5">CGMCC 1.11014</strain>
    </source>
</reference>
<feature type="domain" description="TraK N-terminal" evidence="2">
    <location>
        <begin position="25"/>
        <end position="142"/>
    </location>
</feature>
<dbReference type="AlphaFoldDB" id="A0A1I7M4D4"/>
<dbReference type="Proteomes" id="UP000199391">
    <property type="component" value="Unassembled WGS sequence"/>
</dbReference>
<feature type="domain" description="TraK C-terminal" evidence="3">
    <location>
        <begin position="158"/>
        <end position="260"/>
    </location>
</feature>
<evidence type="ECO:0000256" key="1">
    <source>
        <dbReference type="SAM" id="SignalP"/>
    </source>
</evidence>
<feature type="signal peptide" evidence="1">
    <location>
        <begin position="1"/>
        <end position="19"/>
    </location>
</feature>
<dbReference type="Pfam" id="PF06586">
    <property type="entry name" value="TraK_N"/>
    <property type="match status" value="1"/>
</dbReference>
<evidence type="ECO:0000313" key="4">
    <source>
        <dbReference type="EMBL" id="SFV16737.1"/>
    </source>
</evidence>